<dbReference type="SMART" id="SM00236">
    <property type="entry name" value="fCBD"/>
    <property type="match status" value="4"/>
</dbReference>
<protein>
    <recommendedName>
        <fullName evidence="3">CBM1 domain-containing protein</fullName>
    </recommendedName>
</protein>
<dbReference type="PROSITE" id="PS00562">
    <property type="entry name" value="CBM1_1"/>
    <property type="match status" value="1"/>
</dbReference>
<sequence>MTSALLTKLALFAAILNIAYSVGIYEQCAGDGYGTFPCDAGLTCFRRNIWYSSCQTSCPKGVGWECETYVPPVVFAAGWDQCGGEGWYGPRACPAGYACYARSIYYSQCRPVNDCPAGWGCAALFVPSTPTPVVSVVPVTGTPVVPVVSVTATPVVPVVTVTTGPVVLPAYAQCNHVAGAVCAAGTACFRSNVLYSECRPACPPTWACQTDVAQLNEQCGGEGFVGLTRCAEGLRCYVATVWYSKCAVSCPAGWQC</sequence>
<evidence type="ECO:0000313" key="4">
    <source>
        <dbReference type="EMBL" id="CAF0871566.1"/>
    </source>
</evidence>
<comment type="caution">
    <text evidence="4">The sequence shown here is derived from an EMBL/GenBank/DDBJ whole genome shotgun (WGS) entry which is preliminary data.</text>
</comment>
<dbReference type="SUPFAM" id="SSF57180">
    <property type="entry name" value="Cellulose-binding domain"/>
    <property type="match status" value="2"/>
</dbReference>
<dbReference type="Pfam" id="PF00734">
    <property type="entry name" value="CBM_1"/>
    <property type="match status" value="3"/>
</dbReference>
<dbReference type="GO" id="GO:0005975">
    <property type="term" value="P:carbohydrate metabolic process"/>
    <property type="evidence" value="ECO:0007669"/>
    <property type="project" value="InterPro"/>
</dbReference>
<feature type="chain" id="PRO_5033015172" description="CBM1 domain-containing protein" evidence="2">
    <location>
        <begin position="22"/>
        <end position="256"/>
    </location>
</feature>
<evidence type="ECO:0000256" key="1">
    <source>
        <dbReference type="ARBA" id="ARBA00022729"/>
    </source>
</evidence>
<dbReference type="InterPro" id="IPR035971">
    <property type="entry name" value="CBD_sf"/>
</dbReference>
<reference evidence="4" key="1">
    <citation type="submission" date="2021-02" db="EMBL/GenBank/DDBJ databases">
        <authorList>
            <person name="Nowell W R."/>
        </authorList>
    </citation>
    <scope>NUCLEOTIDE SEQUENCE</scope>
</reference>
<organism evidence="4 5">
    <name type="scientific">Adineta steineri</name>
    <dbReference type="NCBI Taxonomy" id="433720"/>
    <lineage>
        <taxon>Eukaryota</taxon>
        <taxon>Metazoa</taxon>
        <taxon>Spiralia</taxon>
        <taxon>Gnathifera</taxon>
        <taxon>Rotifera</taxon>
        <taxon>Eurotatoria</taxon>
        <taxon>Bdelloidea</taxon>
        <taxon>Adinetida</taxon>
        <taxon>Adinetidae</taxon>
        <taxon>Adineta</taxon>
    </lineage>
</organism>
<feature type="domain" description="CBM1" evidence="3">
    <location>
        <begin position="74"/>
        <end position="110"/>
    </location>
</feature>
<proteinExistence type="predicted"/>
<evidence type="ECO:0000313" key="5">
    <source>
        <dbReference type="Proteomes" id="UP000663845"/>
    </source>
</evidence>
<feature type="domain" description="CBM1" evidence="3">
    <location>
        <begin position="211"/>
        <end position="247"/>
    </location>
</feature>
<feature type="signal peptide" evidence="2">
    <location>
        <begin position="1"/>
        <end position="21"/>
    </location>
</feature>
<dbReference type="InterPro" id="IPR000254">
    <property type="entry name" value="CBD"/>
</dbReference>
<keyword evidence="1 2" id="KW-0732">Signal</keyword>
<accession>A0A813XQN0</accession>
<dbReference type="EMBL" id="CAJNOG010000062">
    <property type="protein sequence ID" value="CAF0871566.1"/>
    <property type="molecule type" value="Genomic_DNA"/>
</dbReference>
<evidence type="ECO:0000259" key="3">
    <source>
        <dbReference type="PROSITE" id="PS51164"/>
    </source>
</evidence>
<evidence type="ECO:0000256" key="2">
    <source>
        <dbReference type="SAM" id="SignalP"/>
    </source>
</evidence>
<dbReference type="AlphaFoldDB" id="A0A813XQN0"/>
<dbReference type="GO" id="GO:0005576">
    <property type="term" value="C:extracellular region"/>
    <property type="evidence" value="ECO:0007669"/>
    <property type="project" value="InterPro"/>
</dbReference>
<dbReference type="PROSITE" id="PS51164">
    <property type="entry name" value="CBM1_2"/>
    <property type="match status" value="2"/>
</dbReference>
<name>A0A813XQN0_9BILA</name>
<dbReference type="GO" id="GO:0030248">
    <property type="term" value="F:cellulose binding"/>
    <property type="evidence" value="ECO:0007669"/>
    <property type="project" value="InterPro"/>
</dbReference>
<dbReference type="Proteomes" id="UP000663845">
    <property type="component" value="Unassembled WGS sequence"/>
</dbReference>
<gene>
    <name evidence="4" type="ORF">JYZ213_LOCUS8987</name>
</gene>